<dbReference type="SUPFAM" id="SSF55729">
    <property type="entry name" value="Acyl-CoA N-acyltransferases (Nat)"/>
    <property type="match status" value="3"/>
</dbReference>
<dbReference type="PANTHER" id="PTHR41373">
    <property type="entry name" value="DUF2156 DOMAIN-CONTAINING PROTEIN"/>
    <property type="match status" value="1"/>
</dbReference>
<name>A0A9D9DI23_9BACL</name>
<dbReference type="AlphaFoldDB" id="A0A9D9DI23"/>
<comment type="caution">
    <text evidence="3">The sequence shown here is derived from an EMBL/GenBank/DDBJ whole genome shotgun (WGS) entry which is preliminary data.</text>
</comment>
<evidence type="ECO:0000259" key="1">
    <source>
        <dbReference type="Pfam" id="PF09924"/>
    </source>
</evidence>
<dbReference type="Proteomes" id="UP000823613">
    <property type="component" value="Unassembled WGS sequence"/>
</dbReference>
<gene>
    <name evidence="3" type="ORF">IAC58_05640</name>
</gene>
<dbReference type="GO" id="GO:0016747">
    <property type="term" value="F:acyltransferase activity, transferring groups other than amino-acyl groups"/>
    <property type="evidence" value="ECO:0007669"/>
    <property type="project" value="InterPro"/>
</dbReference>
<dbReference type="Gene3D" id="3.40.630.30">
    <property type="match status" value="2"/>
</dbReference>
<organism evidence="3 4">
    <name type="scientific">Candidatus Onthovivens merdipullorum</name>
    <dbReference type="NCBI Taxonomy" id="2840889"/>
    <lineage>
        <taxon>Bacteria</taxon>
        <taxon>Bacillati</taxon>
        <taxon>Bacillota</taxon>
        <taxon>Bacilli</taxon>
        <taxon>Bacillales</taxon>
        <taxon>Candidatus Onthovivens</taxon>
    </lineage>
</organism>
<evidence type="ECO:0000259" key="2">
    <source>
        <dbReference type="Pfam" id="PF13302"/>
    </source>
</evidence>
<dbReference type="Pfam" id="PF09924">
    <property type="entry name" value="LPG_synthase_C"/>
    <property type="match status" value="1"/>
</dbReference>
<sequence length="463" mass="55469">MNFQKINLNNLLNLKDIIYSVDTLNACYSLGIIFMWSDYLNHEFYFDKETLIIKVNYDKESFFLPFKNIEYGLVLINEYAIKNLKNNLTFVELSIENAMFLSKIYPHHKYYFIRDWSDYIYSNEDFKNFAGKKYASKRHHISRFKKLYSEAVFKVSTSEDKNRLLDCINKFINSKHEDDYEFNYEEKASIEMIKNFDKLGFYAFHIELNGEIIAFSICEIKNNMIIDHVEKALKEYDGVYPYLVNSVANYFKDIKYFNREDDSGVSGLRYSKEEYHPIMMIDKYYFEVLNNLDLINKIPTIKVNTDILIKELEKEDKEKYKNLVIDDEYNKYWGYDYKTDLKENKPTGDYFYNSLIIDINNKESFSFMIYYKNNFAGEIVLYNLDNDNSCEIGYRLVKQYTKLGIMSSSLKVFINYLFKDLKISKLRVKAYKENTPSINIINLLNFTYLRSDDIFNYYELINN</sequence>
<dbReference type="Pfam" id="PF13302">
    <property type="entry name" value="Acetyltransf_3"/>
    <property type="match status" value="1"/>
</dbReference>
<dbReference type="InterPro" id="IPR000182">
    <property type="entry name" value="GNAT_dom"/>
</dbReference>
<evidence type="ECO:0000313" key="3">
    <source>
        <dbReference type="EMBL" id="MBO8428004.1"/>
    </source>
</evidence>
<accession>A0A9D9DI23</accession>
<feature type="domain" description="N-acetyltransferase" evidence="2">
    <location>
        <begin position="307"/>
        <end position="444"/>
    </location>
</feature>
<reference evidence="3" key="1">
    <citation type="submission" date="2020-10" db="EMBL/GenBank/DDBJ databases">
        <authorList>
            <person name="Gilroy R."/>
        </authorList>
    </citation>
    <scope>NUCLEOTIDE SEQUENCE</scope>
    <source>
        <strain evidence="3">11159</strain>
    </source>
</reference>
<feature type="domain" description="Phosphatidylglycerol lysyltransferase C-terminal" evidence="1">
    <location>
        <begin position="28"/>
        <end position="285"/>
    </location>
</feature>
<reference evidence="3" key="2">
    <citation type="journal article" date="2021" name="PeerJ">
        <title>Extensive microbial diversity within the chicken gut microbiome revealed by metagenomics and culture.</title>
        <authorList>
            <person name="Gilroy R."/>
            <person name="Ravi A."/>
            <person name="Getino M."/>
            <person name="Pursley I."/>
            <person name="Horton D.L."/>
            <person name="Alikhan N.F."/>
            <person name="Baker D."/>
            <person name="Gharbi K."/>
            <person name="Hall N."/>
            <person name="Watson M."/>
            <person name="Adriaenssens E.M."/>
            <person name="Foster-Nyarko E."/>
            <person name="Jarju S."/>
            <person name="Secka A."/>
            <person name="Antonio M."/>
            <person name="Oren A."/>
            <person name="Chaudhuri R.R."/>
            <person name="La Ragione R."/>
            <person name="Hildebrand F."/>
            <person name="Pallen M.J."/>
        </authorList>
    </citation>
    <scope>NUCLEOTIDE SEQUENCE</scope>
    <source>
        <strain evidence="3">11159</strain>
    </source>
</reference>
<dbReference type="PANTHER" id="PTHR41373:SF1">
    <property type="entry name" value="PHOSPHATIDYLGLYCEROL LYSYLTRANSFERASE C-TERMINAL DOMAIN-CONTAINING PROTEIN"/>
    <property type="match status" value="1"/>
</dbReference>
<dbReference type="InterPro" id="IPR016732">
    <property type="entry name" value="UCP018688"/>
</dbReference>
<dbReference type="InterPro" id="IPR016181">
    <property type="entry name" value="Acyl_CoA_acyltransferase"/>
</dbReference>
<dbReference type="InterPro" id="IPR024320">
    <property type="entry name" value="LPG_synthase_C"/>
</dbReference>
<proteinExistence type="predicted"/>
<evidence type="ECO:0000313" key="4">
    <source>
        <dbReference type="Proteomes" id="UP000823613"/>
    </source>
</evidence>
<dbReference type="EMBL" id="JADIMY010000114">
    <property type="protein sequence ID" value="MBO8428004.1"/>
    <property type="molecule type" value="Genomic_DNA"/>
</dbReference>
<protein>
    <submittedName>
        <fullName evidence="3">GNAT family N-acetyltransferase</fullName>
    </submittedName>
</protein>